<dbReference type="AlphaFoldDB" id="A0A810L411"/>
<proteinExistence type="predicted"/>
<organism evidence="2 3">
    <name type="scientific">Actinocatenispora sera</name>
    <dbReference type="NCBI Taxonomy" id="390989"/>
    <lineage>
        <taxon>Bacteria</taxon>
        <taxon>Bacillati</taxon>
        <taxon>Actinomycetota</taxon>
        <taxon>Actinomycetes</taxon>
        <taxon>Micromonosporales</taxon>
        <taxon>Micromonosporaceae</taxon>
        <taxon>Actinocatenispora</taxon>
    </lineage>
</organism>
<feature type="region of interest" description="Disordered" evidence="1">
    <location>
        <begin position="1"/>
        <end position="42"/>
    </location>
</feature>
<sequence>MRQDIDDTHAGRLPKGPTRPLLLPPMSDTPDRNDESPHTAPTVTREVAGRGHLFDTTLYQAWAIDADGGWHYLPADASPDAAADAGGESWRALTKAGALRCPYPGCGAAFSGVRKGAGRVAFVHPKTETTHTDKQAKLQLWRLAGRQAVAGWARQAYPGATVEAADIDLTPTPDVLVTTADGDRIAVHLLSDKVSDADWRAQADAHREAGVAAVWLVAHTGAFAKKAAGTDLYRPAAPVPAALADGATIGWLNPFLGLVGRADAGADATALALTELSIDAWRLDATEPPAAEPAVAAAAEPVAAQQPAETAAATAEPLETESATAEPALAEAAASEPAASEPAASEAGESVPATAGSKPGNAEKGAAQPANAESAGDEPVEEKDADVTVGTDQPAAVAAEDDEPAEVAAADPADGKDADVTAGTDQPATVDAAGSRPSARPARGSRPPAAPRSGGWLRRMLDRLRRPAA</sequence>
<reference evidence="2" key="1">
    <citation type="submission" date="2020-08" db="EMBL/GenBank/DDBJ databases">
        <title>Whole genome shotgun sequence of Actinocatenispora sera NBRC 101916.</title>
        <authorList>
            <person name="Komaki H."/>
            <person name="Tamura T."/>
        </authorList>
    </citation>
    <scope>NUCLEOTIDE SEQUENCE</scope>
    <source>
        <strain evidence="2">NBRC 101916</strain>
    </source>
</reference>
<dbReference type="EMBL" id="AP023354">
    <property type="protein sequence ID" value="BCJ29372.1"/>
    <property type="molecule type" value="Genomic_DNA"/>
</dbReference>
<keyword evidence="3" id="KW-1185">Reference proteome</keyword>
<feature type="compositionally biased region" description="Acidic residues" evidence="1">
    <location>
        <begin position="375"/>
        <end position="384"/>
    </location>
</feature>
<feature type="region of interest" description="Disordered" evidence="1">
    <location>
        <begin position="289"/>
        <end position="469"/>
    </location>
</feature>
<accession>A0A810L411</accession>
<dbReference type="Proteomes" id="UP000680750">
    <property type="component" value="Chromosome"/>
</dbReference>
<dbReference type="KEGG" id="aser:Asera_34800"/>
<evidence type="ECO:0008006" key="4">
    <source>
        <dbReference type="Google" id="ProtNLM"/>
    </source>
</evidence>
<evidence type="ECO:0000256" key="1">
    <source>
        <dbReference type="SAM" id="MobiDB-lite"/>
    </source>
</evidence>
<evidence type="ECO:0000313" key="3">
    <source>
        <dbReference type="Proteomes" id="UP000680750"/>
    </source>
</evidence>
<protein>
    <recommendedName>
        <fullName evidence="4">Competence protein CoiA-like protein</fullName>
    </recommendedName>
</protein>
<gene>
    <name evidence="2" type="ORF">Asera_34800</name>
</gene>
<feature type="compositionally biased region" description="Low complexity" evidence="1">
    <location>
        <begin position="289"/>
        <end position="353"/>
    </location>
</feature>
<feature type="compositionally biased region" description="Basic and acidic residues" evidence="1">
    <location>
        <begin position="1"/>
        <end position="10"/>
    </location>
</feature>
<feature type="compositionally biased region" description="Basic and acidic residues" evidence="1">
    <location>
        <begin position="459"/>
        <end position="469"/>
    </location>
</feature>
<name>A0A810L411_9ACTN</name>
<evidence type="ECO:0000313" key="2">
    <source>
        <dbReference type="EMBL" id="BCJ29372.1"/>
    </source>
</evidence>
<feature type="compositionally biased region" description="Low complexity" evidence="1">
    <location>
        <begin position="432"/>
        <end position="455"/>
    </location>
</feature>